<evidence type="ECO:0000313" key="1">
    <source>
        <dbReference type="EMBL" id="KAH3747772.1"/>
    </source>
</evidence>
<dbReference type="Proteomes" id="UP000828390">
    <property type="component" value="Unassembled WGS sequence"/>
</dbReference>
<keyword evidence="2" id="KW-1185">Reference proteome</keyword>
<evidence type="ECO:0000313" key="2">
    <source>
        <dbReference type="Proteomes" id="UP000828390"/>
    </source>
</evidence>
<gene>
    <name evidence="1" type="ORF">DPMN_182202</name>
</gene>
<organism evidence="1 2">
    <name type="scientific">Dreissena polymorpha</name>
    <name type="common">Zebra mussel</name>
    <name type="synonym">Mytilus polymorpha</name>
    <dbReference type="NCBI Taxonomy" id="45954"/>
    <lineage>
        <taxon>Eukaryota</taxon>
        <taxon>Metazoa</taxon>
        <taxon>Spiralia</taxon>
        <taxon>Lophotrochozoa</taxon>
        <taxon>Mollusca</taxon>
        <taxon>Bivalvia</taxon>
        <taxon>Autobranchia</taxon>
        <taxon>Heteroconchia</taxon>
        <taxon>Euheterodonta</taxon>
        <taxon>Imparidentia</taxon>
        <taxon>Neoheterodontei</taxon>
        <taxon>Myida</taxon>
        <taxon>Dreissenoidea</taxon>
        <taxon>Dreissenidae</taxon>
        <taxon>Dreissena</taxon>
    </lineage>
</organism>
<reference evidence="1" key="2">
    <citation type="submission" date="2020-11" db="EMBL/GenBank/DDBJ databases">
        <authorList>
            <person name="McCartney M.A."/>
            <person name="Auch B."/>
            <person name="Kono T."/>
            <person name="Mallez S."/>
            <person name="Becker A."/>
            <person name="Gohl D.M."/>
            <person name="Silverstein K.A.T."/>
            <person name="Koren S."/>
            <person name="Bechman K.B."/>
            <person name="Herman A."/>
            <person name="Abrahante J.E."/>
            <person name="Garbe J."/>
        </authorList>
    </citation>
    <scope>NUCLEOTIDE SEQUENCE</scope>
    <source>
        <strain evidence="1">Duluth1</strain>
        <tissue evidence="1">Whole animal</tissue>
    </source>
</reference>
<proteinExistence type="predicted"/>
<name>A0A9D4DGP4_DREPO</name>
<sequence>MVGELLICWALDVRGRDRSLVRGRWGHTMGSWELPSRSGQAFNGRAAFKEAFVENCKCHGPTLGTIVVGGERCAASLRLEPVTSR</sequence>
<accession>A0A9D4DGP4</accession>
<dbReference type="AlphaFoldDB" id="A0A9D4DGP4"/>
<comment type="caution">
    <text evidence="1">The sequence shown here is derived from an EMBL/GenBank/DDBJ whole genome shotgun (WGS) entry which is preliminary data.</text>
</comment>
<reference evidence="1" key="1">
    <citation type="journal article" date="2019" name="bioRxiv">
        <title>The Genome of the Zebra Mussel, Dreissena polymorpha: A Resource for Invasive Species Research.</title>
        <authorList>
            <person name="McCartney M.A."/>
            <person name="Auch B."/>
            <person name="Kono T."/>
            <person name="Mallez S."/>
            <person name="Zhang Y."/>
            <person name="Obille A."/>
            <person name="Becker A."/>
            <person name="Abrahante J.E."/>
            <person name="Garbe J."/>
            <person name="Badalamenti J.P."/>
            <person name="Herman A."/>
            <person name="Mangelson H."/>
            <person name="Liachko I."/>
            <person name="Sullivan S."/>
            <person name="Sone E.D."/>
            <person name="Koren S."/>
            <person name="Silverstein K.A.T."/>
            <person name="Beckman K.B."/>
            <person name="Gohl D.M."/>
        </authorList>
    </citation>
    <scope>NUCLEOTIDE SEQUENCE</scope>
    <source>
        <strain evidence="1">Duluth1</strain>
        <tissue evidence="1">Whole animal</tissue>
    </source>
</reference>
<protein>
    <submittedName>
        <fullName evidence="1">Uncharacterized protein</fullName>
    </submittedName>
</protein>
<dbReference type="EMBL" id="JAIWYP010000010">
    <property type="protein sequence ID" value="KAH3747772.1"/>
    <property type="molecule type" value="Genomic_DNA"/>
</dbReference>